<comment type="caution">
    <text evidence="2">The sequence shown here is derived from an EMBL/GenBank/DDBJ whole genome shotgun (WGS) entry which is preliminary data.</text>
</comment>
<dbReference type="EMBL" id="JBHTEE010000002">
    <property type="protein sequence ID" value="MFC7607231.1"/>
    <property type="molecule type" value="Genomic_DNA"/>
</dbReference>
<keyword evidence="3" id="KW-1185">Reference proteome</keyword>
<organism evidence="2 3">
    <name type="scientific">Streptosporangium amethystogenes subsp. fukuiense</name>
    <dbReference type="NCBI Taxonomy" id="698418"/>
    <lineage>
        <taxon>Bacteria</taxon>
        <taxon>Bacillati</taxon>
        <taxon>Actinomycetota</taxon>
        <taxon>Actinomycetes</taxon>
        <taxon>Streptosporangiales</taxon>
        <taxon>Streptosporangiaceae</taxon>
        <taxon>Streptosporangium</taxon>
    </lineage>
</organism>
<sequence>MTVYVDDWRQPARVGRLSGRWSHMVGDDLDELHAFALRLGLRRSWFQPQGGWYPHYDVTESKRVQAVRQGAIAVSWRHLPRLHREGLIL</sequence>
<evidence type="ECO:0000313" key="3">
    <source>
        <dbReference type="Proteomes" id="UP001596514"/>
    </source>
</evidence>
<dbReference type="Proteomes" id="UP001596514">
    <property type="component" value="Unassembled WGS sequence"/>
</dbReference>
<evidence type="ECO:0000313" key="2">
    <source>
        <dbReference type="EMBL" id="MFC7607231.1"/>
    </source>
</evidence>
<accession>A0ABW2THK7</accession>
<dbReference type="RefSeq" id="WP_386369057.1">
    <property type="nucleotide sequence ID" value="NZ_JBHTEE010000002.1"/>
</dbReference>
<dbReference type="InterPro" id="IPR025109">
    <property type="entry name" value="DUF4031"/>
</dbReference>
<protein>
    <submittedName>
        <fullName evidence="2">DUF4031 domain-containing protein</fullName>
    </submittedName>
</protein>
<proteinExistence type="predicted"/>
<feature type="domain" description="DUF4031" evidence="1">
    <location>
        <begin position="3"/>
        <end position="83"/>
    </location>
</feature>
<dbReference type="Pfam" id="PF13223">
    <property type="entry name" value="DUF4031"/>
    <property type="match status" value="1"/>
</dbReference>
<name>A0ABW2THK7_9ACTN</name>
<reference evidence="3" key="1">
    <citation type="journal article" date="2019" name="Int. J. Syst. Evol. Microbiol.">
        <title>The Global Catalogue of Microorganisms (GCM) 10K type strain sequencing project: providing services to taxonomists for standard genome sequencing and annotation.</title>
        <authorList>
            <consortium name="The Broad Institute Genomics Platform"/>
            <consortium name="The Broad Institute Genome Sequencing Center for Infectious Disease"/>
            <person name="Wu L."/>
            <person name="Ma J."/>
        </authorList>
    </citation>
    <scope>NUCLEOTIDE SEQUENCE [LARGE SCALE GENOMIC DNA]</scope>
    <source>
        <strain evidence="3">JCM 10083</strain>
    </source>
</reference>
<evidence type="ECO:0000259" key="1">
    <source>
        <dbReference type="Pfam" id="PF13223"/>
    </source>
</evidence>
<gene>
    <name evidence="2" type="ORF">ACFQVD_44795</name>
</gene>